<proteinExistence type="predicted"/>
<name>A0ABM8BBN7_9BIFI</name>
<keyword evidence="2" id="KW-1185">Reference proteome</keyword>
<dbReference type="EMBL" id="AP026800">
    <property type="protein sequence ID" value="BDR54343.1"/>
    <property type="molecule type" value="Genomic_DNA"/>
</dbReference>
<dbReference type="Proteomes" id="UP001321748">
    <property type="component" value="Chromosome"/>
</dbReference>
<protein>
    <submittedName>
        <fullName evidence="1">Uncharacterized protein</fullName>
    </submittedName>
</protein>
<gene>
    <name evidence="1" type="ORF">KIMH_04540</name>
</gene>
<evidence type="ECO:0000313" key="1">
    <source>
        <dbReference type="EMBL" id="BDR54343.1"/>
    </source>
</evidence>
<reference evidence="1 2" key="1">
    <citation type="journal article" date="2023" name="Microbiol. Spectr.">
        <title>Symbiosis of Carpenter Bees with Uncharacterized Lactic Acid Bacteria Showing NAD Auxotrophy.</title>
        <authorList>
            <person name="Kawasaki S."/>
            <person name="Ozawa K."/>
            <person name="Mori T."/>
            <person name="Yamamoto A."/>
            <person name="Ito M."/>
            <person name="Ohkuma M."/>
            <person name="Sakamoto M."/>
            <person name="Matsutani M."/>
        </authorList>
    </citation>
    <scope>NUCLEOTIDE SEQUENCE [LARGE SCALE GENOMIC DNA]</scope>
    <source>
        <strain evidence="1 2">KimH</strain>
    </source>
</reference>
<organism evidence="1 2">
    <name type="scientific">Bombiscardovia apis</name>
    <dbReference type="NCBI Taxonomy" id="2932182"/>
    <lineage>
        <taxon>Bacteria</taxon>
        <taxon>Bacillati</taxon>
        <taxon>Actinomycetota</taxon>
        <taxon>Actinomycetes</taxon>
        <taxon>Bifidobacteriales</taxon>
        <taxon>Bifidobacteriaceae</taxon>
        <taxon>Bombiscardovia</taxon>
    </lineage>
</organism>
<evidence type="ECO:0000313" key="2">
    <source>
        <dbReference type="Proteomes" id="UP001321748"/>
    </source>
</evidence>
<accession>A0ABM8BBN7</accession>
<sequence>MAKAVIWSSSSEAVLKLGIYTAIPSFPTARAPLSRWWWKLKPWDWLAWLLPTTIRLRAGLKRVQLGLPTSCR</sequence>